<dbReference type="OrthoDB" id="7596705at2"/>
<keyword evidence="1" id="KW-0812">Transmembrane</keyword>
<protein>
    <submittedName>
        <fullName evidence="2">Uncharacterized protein</fullName>
    </submittedName>
</protein>
<proteinExistence type="predicted"/>
<dbReference type="EMBL" id="VFSU01000033">
    <property type="protein sequence ID" value="TPE58924.1"/>
    <property type="molecule type" value="Genomic_DNA"/>
</dbReference>
<organism evidence="2 3">
    <name type="scientific">Sandaracinobacter neustonicus</name>
    <dbReference type="NCBI Taxonomy" id="1715348"/>
    <lineage>
        <taxon>Bacteria</taxon>
        <taxon>Pseudomonadati</taxon>
        <taxon>Pseudomonadota</taxon>
        <taxon>Alphaproteobacteria</taxon>
        <taxon>Sphingomonadales</taxon>
        <taxon>Sphingosinicellaceae</taxon>
        <taxon>Sandaracinobacter</taxon>
    </lineage>
</organism>
<keyword evidence="3" id="KW-1185">Reference proteome</keyword>
<evidence type="ECO:0000313" key="2">
    <source>
        <dbReference type="EMBL" id="TPE58924.1"/>
    </source>
</evidence>
<reference evidence="2 3" key="1">
    <citation type="submission" date="2019-06" db="EMBL/GenBank/DDBJ databases">
        <authorList>
            <person name="Lee I."/>
            <person name="Jang G.I."/>
            <person name="Hwang C.Y."/>
        </authorList>
    </citation>
    <scope>NUCLEOTIDE SEQUENCE [LARGE SCALE GENOMIC DNA]</scope>
    <source>
        <strain evidence="2 3">PAMC 28131</strain>
    </source>
</reference>
<comment type="caution">
    <text evidence="2">The sequence shown here is derived from an EMBL/GenBank/DDBJ whole genome shotgun (WGS) entry which is preliminary data.</text>
</comment>
<dbReference type="Proteomes" id="UP000319897">
    <property type="component" value="Unassembled WGS sequence"/>
</dbReference>
<keyword evidence="1" id="KW-1133">Transmembrane helix</keyword>
<sequence>MAATLTEILIPLVASLGAALIAGVASYFAGRGMRSHEWKLGLVRERLLERQKLYATFLSEVDRNLLLVVVNEEKSIDNLMSLLAAFAEISLLSSQAVTESARQLCDIAISSIGRDTAGLPDGHFVAKTEFLETARAELEALEAGAGKSAP</sequence>
<keyword evidence="1" id="KW-0472">Membrane</keyword>
<evidence type="ECO:0000256" key="1">
    <source>
        <dbReference type="SAM" id="Phobius"/>
    </source>
</evidence>
<dbReference type="AlphaFoldDB" id="A0A501XF36"/>
<gene>
    <name evidence="2" type="ORF">FJQ54_15220</name>
</gene>
<accession>A0A501XF36</accession>
<name>A0A501XF36_9SPHN</name>
<dbReference type="RefSeq" id="WP_140929284.1">
    <property type="nucleotide sequence ID" value="NZ_VFSU01000033.1"/>
</dbReference>
<feature type="transmembrane region" description="Helical" evidence="1">
    <location>
        <begin position="12"/>
        <end position="30"/>
    </location>
</feature>
<evidence type="ECO:0000313" key="3">
    <source>
        <dbReference type="Proteomes" id="UP000319897"/>
    </source>
</evidence>